<dbReference type="InterPro" id="IPR050534">
    <property type="entry name" value="Coronavir_polyprotein_1ab"/>
</dbReference>
<dbReference type="InterPro" id="IPR010994">
    <property type="entry name" value="RuvA_2-like"/>
</dbReference>
<dbReference type="AlphaFoldDB" id="A0A7U3YJP6"/>
<evidence type="ECO:0000313" key="7">
    <source>
        <dbReference type="EMBL" id="ADW16641.1"/>
    </source>
</evidence>
<dbReference type="InterPro" id="IPR055446">
    <property type="entry name" value="RecD2_N_OB"/>
</dbReference>
<sequence length="832" mass="92595">MRQPTTGHTGAIEETIRGIVERVTYHNADNGFSILRVSPFANPLRQETVVVHQTKVFAGATMEFKGAWTAHPQYGRQFQATQAIERKPATSAALEKYLGSGLIKGVGPKTAKRIVAHFGEQTLAVFEGEKERLLEVPGIARKKLEMISTAWAAHRAIRDVMMFLQQHGISTLFAVRIYRQYGDRAIASVTEDPYRLAQDIYGIGFFSADKVALSIGLAADSPQRVMAGIRHVLAASRDFGHCYLTASQIEAQVGELLHLEVGGRLPALLDQMEQDGRLMVRHLAVPGQGTVACYYAKSLFFDEVYVAQRVARHGPAPSLDTHRVRHWIDRYCASHTLSLSEEQAAAVTKIAGERFSILTGGPGCGKTTTTLVLVHLLEAMGFKVVLAAPTGRAAQRMAEVIGREAKTIHRLLEWQQGTFKKNEQEPLAADFLIVDECSMLDISLTASLLRAVPQHSQVLLIGDADQLPSVGAGNVLHDLIASQQIPCFHLSKVFRQARQSLIVQYAHQINSGALPSIDSPFNKPALWRNKADCLFIDAVEATREQLTFIGKVKRLQARTRDTLPEDEANLYAFRTNEPLVPYEPGFVVPKKFQHVNLEAIHGAHTDIDALRAVLGKVHPWSALHYGLTASDTVCKLYLEWIPKYFGPHCEIQVLSPMTRGSLGTHSLNRMLQEAANPPREGKAQLTVGERLFRVGDRVIHRKNNYELGVFNGDIGRITHLDNEELTCVVSFFPDHREVVYRKEDIVELELAYAITIHKAQGSEFEAVILPVLPQHFKMLFRNLIYTGLTRARRLAVFVGTRKALAMAVRNQDTSRRQTALGELLVNEAKRDR</sequence>
<dbReference type="GO" id="GO:0043139">
    <property type="term" value="F:5'-3' DNA helicase activity"/>
    <property type="evidence" value="ECO:0007669"/>
    <property type="project" value="InterPro"/>
</dbReference>
<dbReference type="InterPro" id="IPR006345">
    <property type="entry name" value="RecD2"/>
</dbReference>
<dbReference type="GO" id="GO:0017116">
    <property type="term" value="F:single-stranded DNA helicase activity"/>
    <property type="evidence" value="ECO:0007669"/>
    <property type="project" value="TreeGrafter"/>
</dbReference>
<dbReference type="Pfam" id="PF23139">
    <property type="entry name" value="OB_YrrC"/>
    <property type="match status" value="1"/>
</dbReference>
<dbReference type="Gene3D" id="2.30.30.940">
    <property type="match status" value="1"/>
</dbReference>
<name>A0A7U3YJP6_DESPD</name>
<dbReference type="Pfam" id="PF14490">
    <property type="entry name" value="HHH_RecD2"/>
    <property type="match status" value="1"/>
</dbReference>
<dbReference type="InterPro" id="IPR029493">
    <property type="entry name" value="RecD2-like_HHH"/>
</dbReference>
<dbReference type="Proteomes" id="UP000006365">
    <property type="component" value="Chromosome"/>
</dbReference>
<dbReference type="Gene3D" id="1.10.10.2220">
    <property type="match status" value="1"/>
</dbReference>
<dbReference type="CDD" id="cd17933">
    <property type="entry name" value="DEXSc_RecD-like"/>
    <property type="match status" value="1"/>
</dbReference>
<accession>A0A7U3YJP6</accession>
<dbReference type="InterPro" id="IPR041451">
    <property type="entry name" value="RecD2_SH13"/>
</dbReference>
<keyword evidence="2" id="KW-0067">ATP-binding</keyword>
<dbReference type="Gene3D" id="1.10.150.20">
    <property type="entry name" value="5' to 3' exonuclease, C-terminal subdomain"/>
    <property type="match status" value="1"/>
</dbReference>
<evidence type="ECO:0000259" key="4">
    <source>
        <dbReference type="Pfam" id="PF14490"/>
    </source>
</evidence>
<dbReference type="SUPFAM" id="SSF52540">
    <property type="entry name" value="P-loop containing nucleoside triphosphate hydrolases"/>
    <property type="match status" value="2"/>
</dbReference>
<keyword evidence="1" id="KW-0547">Nucleotide-binding</keyword>
<dbReference type="PANTHER" id="PTHR43788">
    <property type="entry name" value="DNA2/NAM7 HELICASE FAMILY MEMBER"/>
    <property type="match status" value="1"/>
</dbReference>
<dbReference type="Pfam" id="PF13604">
    <property type="entry name" value="AAA_30"/>
    <property type="match status" value="1"/>
</dbReference>
<feature type="domain" description="UvrD-like helicase C-terminal" evidence="3">
    <location>
        <begin position="750"/>
        <end position="798"/>
    </location>
</feature>
<dbReference type="GO" id="GO:0003677">
    <property type="term" value="F:DNA binding"/>
    <property type="evidence" value="ECO:0007669"/>
    <property type="project" value="InterPro"/>
</dbReference>
<protein>
    <submittedName>
        <fullName evidence="7">Helicase, RecD/TraA family</fullName>
    </submittedName>
</protein>
<feature type="domain" description="ATP-dependent RecD2 DNA helicase-like helix-hairpin-helix" evidence="4">
    <location>
        <begin position="154"/>
        <end position="243"/>
    </location>
</feature>
<organism evidence="7 8">
    <name type="scientific">Desulfobulbus propionicus (strain ATCC 33891 / DSM 2032 / VKM B-1956 / 1pr3)</name>
    <dbReference type="NCBI Taxonomy" id="577650"/>
    <lineage>
        <taxon>Bacteria</taxon>
        <taxon>Pseudomonadati</taxon>
        <taxon>Thermodesulfobacteriota</taxon>
        <taxon>Desulfobulbia</taxon>
        <taxon>Desulfobulbales</taxon>
        <taxon>Desulfobulbaceae</taxon>
        <taxon>Desulfobulbus</taxon>
    </lineage>
</organism>
<evidence type="ECO:0000313" key="8">
    <source>
        <dbReference type="Proteomes" id="UP000006365"/>
    </source>
</evidence>
<evidence type="ECO:0000259" key="3">
    <source>
        <dbReference type="Pfam" id="PF13538"/>
    </source>
</evidence>
<feature type="domain" description="ATP-dependent RecD2 DNA helicase SH3" evidence="5">
    <location>
        <begin position="667"/>
        <end position="731"/>
    </location>
</feature>
<evidence type="ECO:0000259" key="6">
    <source>
        <dbReference type="Pfam" id="PF23139"/>
    </source>
</evidence>
<evidence type="ECO:0000259" key="5">
    <source>
        <dbReference type="Pfam" id="PF18335"/>
    </source>
</evidence>
<dbReference type="Pfam" id="PF18335">
    <property type="entry name" value="SH3_13"/>
    <property type="match status" value="1"/>
</dbReference>
<keyword evidence="7" id="KW-0347">Helicase</keyword>
<dbReference type="HAMAP" id="MF_01488">
    <property type="entry name" value="RecD2"/>
    <property type="match status" value="1"/>
</dbReference>
<keyword evidence="7" id="KW-0378">Hydrolase</keyword>
<dbReference type="InterPro" id="IPR027785">
    <property type="entry name" value="UvrD-like_helicase_C"/>
</dbReference>
<keyword evidence="8" id="KW-1185">Reference proteome</keyword>
<dbReference type="KEGG" id="dpr:Despr_0461"/>
<dbReference type="SUPFAM" id="SSF47781">
    <property type="entry name" value="RuvA domain 2-like"/>
    <property type="match status" value="1"/>
</dbReference>
<dbReference type="Gene3D" id="3.40.50.300">
    <property type="entry name" value="P-loop containing nucleotide triphosphate hydrolases"/>
    <property type="match status" value="2"/>
</dbReference>
<evidence type="ECO:0000256" key="1">
    <source>
        <dbReference type="ARBA" id="ARBA00022741"/>
    </source>
</evidence>
<proteinExistence type="inferred from homology"/>
<dbReference type="CDD" id="cd18809">
    <property type="entry name" value="SF1_C_RecD"/>
    <property type="match status" value="1"/>
</dbReference>
<dbReference type="GO" id="GO:0005524">
    <property type="term" value="F:ATP binding"/>
    <property type="evidence" value="ECO:0007669"/>
    <property type="project" value="UniProtKB-KW"/>
</dbReference>
<dbReference type="Pfam" id="PF14520">
    <property type="entry name" value="HHH_5"/>
    <property type="match status" value="1"/>
</dbReference>
<dbReference type="PANTHER" id="PTHR43788:SF6">
    <property type="entry name" value="DNA HELICASE B"/>
    <property type="match status" value="1"/>
</dbReference>
<dbReference type="GO" id="GO:0006310">
    <property type="term" value="P:DNA recombination"/>
    <property type="evidence" value="ECO:0007669"/>
    <property type="project" value="InterPro"/>
</dbReference>
<dbReference type="InterPro" id="IPR027417">
    <property type="entry name" value="P-loop_NTPase"/>
</dbReference>
<dbReference type="GO" id="GO:0009338">
    <property type="term" value="C:exodeoxyribonuclease V complex"/>
    <property type="evidence" value="ECO:0007669"/>
    <property type="project" value="TreeGrafter"/>
</dbReference>
<dbReference type="Pfam" id="PF13538">
    <property type="entry name" value="UvrD_C_2"/>
    <property type="match status" value="1"/>
</dbReference>
<reference evidence="7 8" key="1">
    <citation type="journal article" date="2011" name="Stand. Genomic Sci.">
        <title>Complete genome sequence of Desulfobulbus propionicus type strain (1pr3).</title>
        <authorList>
            <person name="Pagani I."/>
            <person name="Lapidus A."/>
            <person name="Nolan M."/>
            <person name="Lucas S."/>
            <person name="Hammon N."/>
            <person name="Deshpande S."/>
            <person name="Cheng J.F."/>
            <person name="Chertkov O."/>
            <person name="Davenport K."/>
            <person name="Tapia R."/>
            <person name="Han C."/>
            <person name="Goodwin L."/>
            <person name="Pitluck S."/>
            <person name="Liolios K."/>
            <person name="Mavromatis K."/>
            <person name="Ivanova N."/>
            <person name="Mikhailova N."/>
            <person name="Pati A."/>
            <person name="Chen A."/>
            <person name="Palaniappan K."/>
            <person name="Land M."/>
            <person name="Hauser L."/>
            <person name="Chang Y.J."/>
            <person name="Jeffries C.D."/>
            <person name="Detter J.C."/>
            <person name="Brambilla E."/>
            <person name="Kannan K.P."/>
            <person name="Djao O.D."/>
            <person name="Rohde M."/>
            <person name="Pukall R."/>
            <person name="Spring S."/>
            <person name="Goker M."/>
            <person name="Sikorski J."/>
            <person name="Woyke T."/>
            <person name="Bristow J."/>
            <person name="Eisen J.A."/>
            <person name="Markowitz V."/>
            <person name="Hugenholtz P."/>
            <person name="Kyrpides N.C."/>
            <person name="Klenk H.P."/>
        </authorList>
    </citation>
    <scope>NUCLEOTIDE SEQUENCE [LARGE SCALE GENOMIC DNA]</scope>
    <source>
        <strain evidence="8">ATCC 33891 / DSM 2032 / 1pr3</strain>
    </source>
</reference>
<feature type="domain" description="ATP-dependent RecD2 DNA helicase OB-fold" evidence="6">
    <location>
        <begin position="13"/>
        <end position="88"/>
    </location>
</feature>
<dbReference type="RefSeq" id="WP_015723188.1">
    <property type="nucleotide sequence ID" value="NC_014972.1"/>
</dbReference>
<gene>
    <name evidence="7" type="ordered locus">Despr_0461</name>
</gene>
<dbReference type="EMBL" id="CP002364">
    <property type="protein sequence ID" value="ADW16641.1"/>
    <property type="molecule type" value="Genomic_DNA"/>
</dbReference>
<evidence type="ECO:0000256" key="2">
    <source>
        <dbReference type="ARBA" id="ARBA00022840"/>
    </source>
</evidence>